<dbReference type="Proteomes" id="UP000244066">
    <property type="component" value="Unassembled WGS sequence"/>
</dbReference>
<organism evidence="2 3">
    <name type="scientific">Candidatus Terraquivivens tikiterensis</name>
    <dbReference type="NCBI Taxonomy" id="1980982"/>
    <lineage>
        <taxon>Archaea</taxon>
        <taxon>Nitrososphaerota</taxon>
        <taxon>Candidatus Wolframiiraptoraceae</taxon>
        <taxon>Candidatus Terraquivivens</taxon>
    </lineage>
</organism>
<evidence type="ECO:0000256" key="1">
    <source>
        <dbReference type="SAM" id="Coils"/>
    </source>
</evidence>
<sequence>MSGIRRPEDVLRERLGDVPMLGEIQPRSVLPSEIELLIREVRALKAELTKIKAALKKHSIDVD</sequence>
<comment type="caution">
    <text evidence="2">The sequence shown here is derived from an EMBL/GenBank/DDBJ whole genome shotgun (WGS) entry which is preliminary data.</text>
</comment>
<name>A0A2R7Y173_9ARCH</name>
<evidence type="ECO:0000313" key="2">
    <source>
        <dbReference type="EMBL" id="PUA31238.1"/>
    </source>
</evidence>
<reference evidence="2 3" key="1">
    <citation type="submission" date="2017-04" db="EMBL/GenBank/DDBJ databases">
        <title>Draft Aigarchaeota genome from a New Zealand hot spring.</title>
        <authorList>
            <person name="Reysenbach A.-L."/>
            <person name="Donaho J.A."/>
            <person name="Gerhart J."/>
            <person name="Kelley J.F."/>
            <person name="Kouba K."/>
            <person name="Podar M."/>
            <person name="Stott M."/>
        </authorList>
    </citation>
    <scope>NUCLEOTIDE SEQUENCE [LARGE SCALE GENOMIC DNA]</scope>
    <source>
        <strain evidence="2">NZ13_MG1</strain>
    </source>
</reference>
<keyword evidence="1" id="KW-0175">Coiled coil</keyword>
<accession>A0A2R7Y173</accession>
<dbReference type="EMBL" id="NDWU01000022">
    <property type="protein sequence ID" value="PUA31238.1"/>
    <property type="molecule type" value="Genomic_DNA"/>
</dbReference>
<proteinExistence type="predicted"/>
<feature type="coiled-coil region" evidence="1">
    <location>
        <begin position="34"/>
        <end position="61"/>
    </location>
</feature>
<dbReference type="AlphaFoldDB" id="A0A2R7Y173"/>
<evidence type="ECO:0000313" key="3">
    <source>
        <dbReference type="Proteomes" id="UP000244066"/>
    </source>
</evidence>
<protein>
    <submittedName>
        <fullName evidence="2">Uncharacterized protein</fullName>
    </submittedName>
</protein>
<gene>
    <name evidence="2" type="ORF">B9J98_07220</name>
</gene>